<protein>
    <submittedName>
        <fullName evidence="2">Uncharacterized protein</fullName>
    </submittedName>
</protein>
<gene>
    <name evidence="2" type="ORF">KSP40_PGU001095</name>
</gene>
<organism evidence="2 3">
    <name type="scientific">Platanthera guangdongensis</name>
    <dbReference type="NCBI Taxonomy" id="2320717"/>
    <lineage>
        <taxon>Eukaryota</taxon>
        <taxon>Viridiplantae</taxon>
        <taxon>Streptophyta</taxon>
        <taxon>Embryophyta</taxon>
        <taxon>Tracheophyta</taxon>
        <taxon>Spermatophyta</taxon>
        <taxon>Magnoliopsida</taxon>
        <taxon>Liliopsida</taxon>
        <taxon>Asparagales</taxon>
        <taxon>Orchidaceae</taxon>
        <taxon>Orchidoideae</taxon>
        <taxon>Orchideae</taxon>
        <taxon>Orchidinae</taxon>
        <taxon>Platanthera</taxon>
    </lineage>
</organism>
<dbReference type="InterPro" id="IPR043424">
    <property type="entry name" value="BLT-like"/>
</dbReference>
<comment type="caution">
    <text evidence="2">The sequence shown here is derived from an EMBL/GenBank/DDBJ whole genome shotgun (WGS) entry which is preliminary data.</text>
</comment>
<sequence>MADPSSPPWKLYHNPHFRSDPCHDSPHPISDLALARSEIVSLLTELEIERRSHREANSLCKSITLELAEERRLRAEAEAEAAYFREAADIALRETEEERRMLKFADSWREERVQMKLADAAILLEEKMREIAEIGAPRSGEIDCISMGSGRLGRENPHIKRGVKGFVESPRAACRVRSQGLGRDRDKDRVGGNLECQKALLRALLRQRNGVDLPVVADAPNLVQSLWCSPPCKQPEAPLQVQTRAMMLVQPKSSPSLTQLDHETHMMQPEQPKQACSPLKP</sequence>
<reference evidence="2 3" key="1">
    <citation type="journal article" date="2022" name="Nat. Plants">
        <title>Genomes of leafy and leafless Platanthera orchids illuminate the evolution of mycoheterotrophy.</title>
        <authorList>
            <person name="Li M.H."/>
            <person name="Liu K.W."/>
            <person name="Li Z."/>
            <person name="Lu H.C."/>
            <person name="Ye Q.L."/>
            <person name="Zhang D."/>
            <person name="Wang J.Y."/>
            <person name="Li Y.F."/>
            <person name="Zhong Z.M."/>
            <person name="Liu X."/>
            <person name="Yu X."/>
            <person name="Liu D.K."/>
            <person name="Tu X.D."/>
            <person name="Liu B."/>
            <person name="Hao Y."/>
            <person name="Liao X.Y."/>
            <person name="Jiang Y.T."/>
            <person name="Sun W.H."/>
            <person name="Chen J."/>
            <person name="Chen Y.Q."/>
            <person name="Ai Y."/>
            <person name="Zhai J.W."/>
            <person name="Wu S.S."/>
            <person name="Zhou Z."/>
            <person name="Hsiao Y.Y."/>
            <person name="Wu W.L."/>
            <person name="Chen Y.Y."/>
            <person name="Lin Y.F."/>
            <person name="Hsu J.L."/>
            <person name="Li C.Y."/>
            <person name="Wang Z.W."/>
            <person name="Zhao X."/>
            <person name="Zhong W.Y."/>
            <person name="Ma X.K."/>
            <person name="Ma L."/>
            <person name="Huang J."/>
            <person name="Chen G.Z."/>
            <person name="Huang M.Z."/>
            <person name="Huang L."/>
            <person name="Peng D.H."/>
            <person name="Luo Y.B."/>
            <person name="Zou S.Q."/>
            <person name="Chen S.P."/>
            <person name="Lan S."/>
            <person name="Tsai W.C."/>
            <person name="Van de Peer Y."/>
            <person name="Liu Z.J."/>
        </authorList>
    </citation>
    <scope>NUCLEOTIDE SEQUENCE [LARGE SCALE GENOMIC DNA]</scope>
    <source>
        <strain evidence="2">Lor288</strain>
    </source>
</reference>
<dbReference type="PANTHER" id="PTHR31071">
    <property type="entry name" value="GB|AAF24581.1"/>
    <property type="match status" value="1"/>
</dbReference>
<feature type="region of interest" description="Disordered" evidence="1">
    <location>
        <begin position="253"/>
        <end position="281"/>
    </location>
</feature>
<keyword evidence="3" id="KW-1185">Reference proteome</keyword>
<accession>A0ABR2MW85</accession>
<dbReference type="Proteomes" id="UP001412067">
    <property type="component" value="Unassembled WGS sequence"/>
</dbReference>
<evidence type="ECO:0000313" key="2">
    <source>
        <dbReference type="EMBL" id="KAK8968137.1"/>
    </source>
</evidence>
<name>A0ABR2MW85_9ASPA</name>
<evidence type="ECO:0000256" key="1">
    <source>
        <dbReference type="SAM" id="MobiDB-lite"/>
    </source>
</evidence>
<proteinExistence type="predicted"/>
<evidence type="ECO:0000313" key="3">
    <source>
        <dbReference type="Proteomes" id="UP001412067"/>
    </source>
</evidence>
<dbReference type="PANTHER" id="PTHR31071:SF39">
    <property type="entry name" value="PROTEIN BRANCHLESS TRICHOME"/>
    <property type="match status" value="1"/>
</dbReference>
<dbReference type="EMBL" id="JBBWWR010000004">
    <property type="protein sequence ID" value="KAK8968137.1"/>
    <property type="molecule type" value="Genomic_DNA"/>
</dbReference>